<feature type="domain" description="Toc75-like POTRA" evidence="2">
    <location>
        <begin position="378"/>
        <end position="454"/>
    </location>
</feature>
<dbReference type="GO" id="GO:0009707">
    <property type="term" value="C:chloroplast outer membrane"/>
    <property type="evidence" value="ECO:0007669"/>
    <property type="project" value="TreeGrafter"/>
</dbReference>
<dbReference type="PANTHER" id="PTHR12815">
    <property type="entry name" value="SORTING AND ASSEMBLY MACHINERY SAMM50 PROTEIN FAMILY MEMBER"/>
    <property type="match status" value="1"/>
</dbReference>
<dbReference type="InterPro" id="IPR039910">
    <property type="entry name" value="D15-like"/>
</dbReference>
<evidence type="ECO:0000259" key="2">
    <source>
        <dbReference type="Pfam" id="PF25282"/>
    </source>
</evidence>
<dbReference type="EMBL" id="OX459120">
    <property type="protein sequence ID" value="CAI9098944.1"/>
    <property type="molecule type" value="Genomic_DNA"/>
</dbReference>
<name>A0AAV1CTK1_OLDCO</name>
<dbReference type="Proteomes" id="UP001161247">
    <property type="component" value="Chromosome 3"/>
</dbReference>
<dbReference type="Gene3D" id="3.10.20.310">
    <property type="entry name" value="membrane protein fhac"/>
    <property type="match status" value="2"/>
</dbReference>
<dbReference type="PANTHER" id="PTHR12815:SF42">
    <property type="entry name" value="BACTERIAL SURFACE ANTIGEN (D15) DOMAIN-CONTAINING PROTEIN"/>
    <property type="match status" value="1"/>
</dbReference>
<proteinExistence type="predicted"/>
<gene>
    <name evidence="3" type="ORF">OLC1_LOCUS9051</name>
</gene>
<dbReference type="GO" id="GO:0009658">
    <property type="term" value="P:chloroplast organization"/>
    <property type="evidence" value="ECO:0007669"/>
    <property type="project" value="TreeGrafter"/>
</dbReference>
<dbReference type="InterPro" id="IPR057354">
    <property type="entry name" value="POTRA1_3_Toc75"/>
</dbReference>
<reference evidence="3" key="1">
    <citation type="submission" date="2023-03" db="EMBL/GenBank/DDBJ databases">
        <authorList>
            <person name="Julca I."/>
        </authorList>
    </citation>
    <scope>NUCLEOTIDE SEQUENCE</scope>
</reference>
<evidence type="ECO:0000313" key="4">
    <source>
        <dbReference type="Proteomes" id="UP001161247"/>
    </source>
</evidence>
<evidence type="ECO:0000259" key="1">
    <source>
        <dbReference type="Pfam" id="PF25280"/>
    </source>
</evidence>
<evidence type="ECO:0000313" key="3">
    <source>
        <dbReference type="EMBL" id="CAI9098944.1"/>
    </source>
</evidence>
<dbReference type="Pfam" id="PF25282">
    <property type="entry name" value="POTRA1_3_Toc75"/>
    <property type="match status" value="2"/>
</dbReference>
<protein>
    <submittedName>
        <fullName evidence="3">OLC1v1035683C1</fullName>
    </submittedName>
</protein>
<organism evidence="3 4">
    <name type="scientific">Oldenlandia corymbosa var. corymbosa</name>
    <dbReference type="NCBI Taxonomy" id="529605"/>
    <lineage>
        <taxon>Eukaryota</taxon>
        <taxon>Viridiplantae</taxon>
        <taxon>Streptophyta</taxon>
        <taxon>Embryophyta</taxon>
        <taxon>Tracheophyta</taxon>
        <taxon>Spermatophyta</taxon>
        <taxon>Magnoliopsida</taxon>
        <taxon>eudicotyledons</taxon>
        <taxon>Gunneridae</taxon>
        <taxon>Pentapetalae</taxon>
        <taxon>asterids</taxon>
        <taxon>lamiids</taxon>
        <taxon>Gentianales</taxon>
        <taxon>Rubiaceae</taxon>
        <taxon>Rubioideae</taxon>
        <taxon>Spermacoceae</taxon>
        <taxon>Hedyotis-Oldenlandia complex</taxon>
        <taxon>Oldenlandia</taxon>
    </lineage>
</organism>
<dbReference type="InterPro" id="IPR057355">
    <property type="entry name" value="POTRA2_Toc75"/>
</dbReference>
<sequence>MAVNSRLTCSPIATTPGLVYDQRRHRNPRRCSFPATTTSLCSRVFPPVTVKAFAHNPERNSSRSEKPKPWLPRIPLPPTFKGNLLAATLIGAGANLLYLLLEAGGGGGRNNAGKIVRGGGGGGEAGQSSSFLSRLFSVQGLDKEDGLESESEFYRVGSPVYMLGVLKKYTISDVLFFDRRLNAFTDPTEDPLFKLVNINPGQVCTRSQLQKELDKLTGSGLFEEVDIDCKRNRDGTLRLRISFLERTWQQLPESFRCINIGMLPNWNPRIGSSGAKEEKGKKDIVQFIKEGIEAEYSKRIEKSDERPCLLPIALEEEISERLRKRKGSGEMSSRVLVKIKEKVQQWYDDHGFACAQVIGFGKLNTEELVCEVAEGDITRIQVVDVSRNDSDDHQIASVVESVLPYGLRRGEVFNIEDAEAAKINIDALGLFSNTEIDLGLDEENGGGVLVKFKVEKKTRDDSSVVDVSSKNSS</sequence>
<accession>A0AAV1CTK1</accession>
<dbReference type="GO" id="GO:0045037">
    <property type="term" value="P:protein import into chloroplast stroma"/>
    <property type="evidence" value="ECO:0007669"/>
    <property type="project" value="TreeGrafter"/>
</dbReference>
<keyword evidence="4" id="KW-1185">Reference proteome</keyword>
<dbReference type="Pfam" id="PF25280">
    <property type="entry name" value="POTRA2_Toc75"/>
    <property type="match status" value="1"/>
</dbReference>
<dbReference type="AlphaFoldDB" id="A0AAV1CTK1"/>
<feature type="domain" description="Toc75-like POTRA" evidence="2">
    <location>
        <begin position="166"/>
        <end position="245"/>
    </location>
</feature>
<feature type="domain" description="Toc75-like second POTRA" evidence="1">
    <location>
        <begin position="255"/>
        <end position="376"/>
    </location>
</feature>